<dbReference type="GO" id="GO:0020037">
    <property type="term" value="F:heme binding"/>
    <property type="evidence" value="ECO:0007669"/>
    <property type="project" value="InterPro"/>
</dbReference>
<reference evidence="3" key="2">
    <citation type="submission" date="2021-10" db="EMBL/GenBank/DDBJ databases">
        <title>Phylogenomics reveals ancestral predisposition of the termite-cultivated fungus Termitomyces towards a domesticated lifestyle.</title>
        <authorList>
            <person name="Auxier B."/>
            <person name="Grum-Grzhimaylo A."/>
            <person name="Cardenas M.E."/>
            <person name="Lodge J.D."/>
            <person name="Laessoe T."/>
            <person name="Pedersen O."/>
            <person name="Smith M.E."/>
            <person name="Kuyper T.W."/>
            <person name="Franco-Molano E.A."/>
            <person name="Baroni T.J."/>
            <person name="Aanen D.K."/>
        </authorList>
    </citation>
    <scope>NUCLEOTIDE SEQUENCE</scope>
    <source>
        <strain evidence="3">D49</strain>
    </source>
</reference>
<accession>A0A9P7GGD8</accession>
<evidence type="ECO:0000256" key="1">
    <source>
        <dbReference type="SAM" id="MobiDB-lite"/>
    </source>
</evidence>
<evidence type="ECO:0000256" key="2">
    <source>
        <dbReference type="SAM" id="SignalP"/>
    </source>
</evidence>
<name>A0A9P7GGD8_9AGAR</name>
<evidence type="ECO:0000313" key="4">
    <source>
        <dbReference type="Proteomes" id="UP000717328"/>
    </source>
</evidence>
<dbReference type="GO" id="GO:0016705">
    <property type="term" value="F:oxidoreductase activity, acting on paired donors, with incorporation or reduction of molecular oxygen"/>
    <property type="evidence" value="ECO:0007669"/>
    <property type="project" value="InterPro"/>
</dbReference>
<dbReference type="InterPro" id="IPR036396">
    <property type="entry name" value="Cyt_P450_sf"/>
</dbReference>
<feature type="chain" id="PRO_5040180378" evidence="2">
    <location>
        <begin position="24"/>
        <end position="129"/>
    </location>
</feature>
<reference evidence="3" key="1">
    <citation type="submission" date="2021-02" db="EMBL/GenBank/DDBJ databases">
        <authorList>
            <person name="Nieuwenhuis M."/>
            <person name="Van De Peppel L.J.J."/>
        </authorList>
    </citation>
    <scope>NUCLEOTIDE SEQUENCE</scope>
    <source>
        <strain evidence="3">D49</strain>
    </source>
</reference>
<dbReference type="EMBL" id="JABCKI010000540">
    <property type="protein sequence ID" value="KAG5650147.1"/>
    <property type="molecule type" value="Genomic_DNA"/>
</dbReference>
<gene>
    <name evidence="3" type="ORF">H0H81_000539</name>
</gene>
<sequence>MALIPLLLLIGAFAVLWMKTIRSKKHPPLPPGPPAEPIIGHLRVIPSENQESVFHEWGKVYGASIIQLEPFPIGMGQKPTFSSLREDIPETSTYVQRVSQRQEMHRIPAATNSGDPYPSSEPSIGRKES</sequence>
<keyword evidence="2" id="KW-0732">Signal</keyword>
<comment type="caution">
    <text evidence="3">The sequence shown here is derived from an EMBL/GenBank/DDBJ whole genome shotgun (WGS) entry which is preliminary data.</text>
</comment>
<protein>
    <submittedName>
        <fullName evidence="3">Uncharacterized protein</fullName>
    </submittedName>
</protein>
<feature type="region of interest" description="Disordered" evidence="1">
    <location>
        <begin position="92"/>
        <end position="129"/>
    </location>
</feature>
<organism evidence="3 4">
    <name type="scientific">Sphagnurus paluster</name>
    <dbReference type="NCBI Taxonomy" id="117069"/>
    <lineage>
        <taxon>Eukaryota</taxon>
        <taxon>Fungi</taxon>
        <taxon>Dikarya</taxon>
        <taxon>Basidiomycota</taxon>
        <taxon>Agaricomycotina</taxon>
        <taxon>Agaricomycetes</taxon>
        <taxon>Agaricomycetidae</taxon>
        <taxon>Agaricales</taxon>
        <taxon>Tricholomatineae</taxon>
        <taxon>Lyophyllaceae</taxon>
        <taxon>Sphagnurus</taxon>
    </lineage>
</organism>
<keyword evidence="4" id="KW-1185">Reference proteome</keyword>
<dbReference type="GO" id="GO:0005506">
    <property type="term" value="F:iron ion binding"/>
    <property type="evidence" value="ECO:0007669"/>
    <property type="project" value="InterPro"/>
</dbReference>
<evidence type="ECO:0000313" key="3">
    <source>
        <dbReference type="EMBL" id="KAG5650147.1"/>
    </source>
</evidence>
<dbReference type="OrthoDB" id="1055148at2759"/>
<feature type="signal peptide" evidence="2">
    <location>
        <begin position="1"/>
        <end position="23"/>
    </location>
</feature>
<dbReference type="AlphaFoldDB" id="A0A9P7GGD8"/>
<proteinExistence type="predicted"/>
<dbReference type="Gene3D" id="1.10.630.10">
    <property type="entry name" value="Cytochrome P450"/>
    <property type="match status" value="1"/>
</dbReference>
<dbReference type="Proteomes" id="UP000717328">
    <property type="component" value="Unassembled WGS sequence"/>
</dbReference>
<dbReference type="GO" id="GO:0004497">
    <property type="term" value="F:monooxygenase activity"/>
    <property type="evidence" value="ECO:0007669"/>
    <property type="project" value="InterPro"/>
</dbReference>